<feature type="compositionally biased region" description="Acidic residues" evidence="1">
    <location>
        <begin position="456"/>
        <end position="465"/>
    </location>
</feature>
<comment type="caution">
    <text evidence="3">The sequence shown here is derived from an EMBL/GenBank/DDBJ whole genome shotgun (WGS) entry which is preliminary data.</text>
</comment>
<dbReference type="EMBL" id="LUGH01001259">
    <property type="protein sequence ID" value="OBZ81354.1"/>
    <property type="molecule type" value="Genomic_DNA"/>
</dbReference>
<accession>A0A1C7N1W8</accession>
<dbReference type="STRING" id="101091.A0A1C7N1W8"/>
<dbReference type="Gene3D" id="3.30.40.10">
    <property type="entry name" value="Zinc/RING finger domain, C3HC4 (zinc finger)"/>
    <property type="match status" value="1"/>
</dbReference>
<evidence type="ECO:0000259" key="2">
    <source>
        <dbReference type="PROSITE" id="PS50090"/>
    </source>
</evidence>
<dbReference type="SMART" id="SM00717">
    <property type="entry name" value="SANT"/>
    <property type="match status" value="1"/>
</dbReference>
<protein>
    <recommendedName>
        <fullName evidence="2">Myb-like domain-containing protein</fullName>
    </recommendedName>
</protein>
<dbReference type="Proteomes" id="UP000093000">
    <property type="component" value="Unassembled WGS sequence"/>
</dbReference>
<feature type="compositionally biased region" description="Polar residues" evidence="1">
    <location>
        <begin position="303"/>
        <end position="315"/>
    </location>
</feature>
<dbReference type="SUPFAM" id="SSF57850">
    <property type="entry name" value="RING/U-box"/>
    <property type="match status" value="1"/>
</dbReference>
<dbReference type="PROSITE" id="PS50090">
    <property type="entry name" value="MYB_LIKE"/>
    <property type="match status" value="1"/>
</dbReference>
<dbReference type="OrthoDB" id="6781668at2759"/>
<feature type="non-terminal residue" evidence="3">
    <location>
        <position position="1"/>
    </location>
</feature>
<dbReference type="AlphaFoldDB" id="A0A1C7N1W8"/>
<feature type="region of interest" description="Disordered" evidence="1">
    <location>
        <begin position="283"/>
        <end position="466"/>
    </location>
</feature>
<dbReference type="CDD" id="cd00167">
    <property type="entry name" value="SANT"/>
    <property type="match status" value="1"/>
</dbReference>
<feature type="compositionally biased region" description="Basic and acidic residues" evidence="1">
    <location>
        <begin position="444"/>
        <end position="454"/>
    </location>
</feature>
<name>A0A1C7N1W8_9FUNG</name>
<dbReference type="Gene3D" id="1.10.10.60">
    <property type="entry name" value="Homeodomain-like"/>
    <property type="match status" value="1"/>
</dbReference>
<evidence type="ECO:0000256" key="1">
    <source>
        <dbReference type="SAM" id="MobiDB-lite"/>
    </source>
</evidence>
<evidence type="ECO:0000313" key="3">
    <source>
        <dbReference type="EMBL" id="OBZ81354.1"/>
    </source>
</evidence>
<gene>
    <name evidence="3" type="ORF">A0J61_10597</name>
</gene>
<feature type="compositionally biased region" description="Low complexity" evidence="1">
    <location>
        <begin position="336"/>
        <end position="371"/>
    </location>
</feature>
<dbReference type="InParanoid" id="A0A1C7N1W8"/>
<organism evidence="3 4">
    <name type="scientific">Choanephora cucurbitarum</name>
    <dbReference type="NCBI Taxonomy" id="101091"/>
    <lineage>
        <taxon>Eukaryota</taxon>
        <taxon>Fungi</taxon>
        <taxon>Fungi incertae sedis</taxon>
        <taxon>Mucoromycota</taxon>
        <taxon>Mucoromycotina</taxon>
        <taxon>Mucoromycetes</taxon>
        <taxon>Mucorales</taxon>
        <taxon>Mucorineae</taxon>
        <taxon>Choanephoraceae</taxon>
        <taxon>Choanephoroideae</taxon>
        <taxon>Choanephora</taxon>
    </lineage>
</organism>
<proteinExistence type="predicted"/>
<sequence length="544" mass="62456">RKKNFFNEEVTEEEREIIAQRVALQQRQFAAYEVREKARKSNRIRTVFDYVTDEEITELLNDSNQDEDEVIYNLTKPGYLSGIRKTIALKYADEESNYAPVMSNEQRTAYQQLLKKRKETLKKTINADAKKRYRTYERLGLDEALEKLNNNEVDPEKAFEGWSEARVKAYQMIEQNPNSYYYRFNAPGEIQRRGQWSEDEKELFHKRLAEVGANGQWGIFSMKIPGRVGYQCSNYYRLLIETHKISDPNYVLDEKGKAHFLFDKKSSDGQVKKTFRTHTKLASVKKKKEAVDTDTVSDDSTPEQENITEPSSSKTVPVDLKRRKSSPSVTTNEVATSSKTSRSTSRANSKTTANSSITKGNSTTNTYSTPTPAAPKPVSGVRRRRRVVRSKDDDTSDDYDDDYSGSFTTRAKTVADEKRRSKRQRRPTANAIESGLASQLLAMQREDESMRNDSGDNSDEDDESCDPTCPLPGFIDPITLEQIIKPAISKYGHVMGYDSWIRCLNNWEGQRNICPLTKKPLTKRDLVVLTFENIEEYRNQIVNI</sequence>
<feature type="compositionally biased region" description="Acidic residues" evidence="1">
    <location>
        <begin position="394"/>
        <end position="403"/>
    </location>
</feature>
<feature type="domain" description="Myb-like" evidence="2">
    <location>
        <begin position="188"/>
        <end position="240"/>
    </location>
</feature>
<evidence type="ECO:0000313" key="4">
    <source>
        <dbReference type="Proteomes" id="UP000093000"/>
    </source>
</evidence>
<dbReference type="InterPro" id="IPR009057">
    <property type="entry name" value="Homeodomain-like_sf"/>
</dbReference>
<keyword evidence="4" id="KW-1185">Reference proteome</keyword>
<dbReference type="InterPro" id="IPR013083">
    <property type="entry name" value="Znf_RING/FYVE/PHD"/>
</dbReference>
<reference evidence="3 4" key="1">
    <citation type="submission" date="2016-03" db="EMBL/GenBank/DDBJ databases">
        <title>Choanephora cucurbitarum.</title>
        <authorList>
            <person name="Min B."/>
            <person name="Park H."/>
            <person name="Park J.-H."/>
            <person name="Shin H.-D."/>
            <person name="Choi I.-G."/>
        </authorList>
    </citation>
    <scope>NUCLEOTIDE SEQUENCE [LARGE SCALE GENOMIC DNA]</scope>
    <source>
        <strain evidence="3 4">KUS-F28377</strain>
    </source>
</reference>
<dbReference type="SUPFAM" id="SSF46689">
    <property type="entry name" value="Homeodomain-like"/>
    <property type="match status" value="1"/>
</dbReference>
<feature type="compositionally biased region" description="Polar residues" evidence="1">
    <location>
        <begin position="326"/>
        <end position="335"/>
    </location>
</feature>
<dbReference type="InterPro" id="IPR001005">
    <property type="entry name" value="SANT/Myb"/>
</dbReference>